<accession>R9HTP9</accession>
<gene>
    <name evidence="1" type="ORF">C801_02988</name>
</gene>
<dbReference type="RefSeq" id="WP_016273841.1">
    <property type="nucleotide sequence ID" value="NZ_KE159487.1"/>
</dbReference>
<proteinExistence type="predicted"/>
<evidence type="ECO:0000313" key="2">
    <source>
        <dbReference type="Proteomes" id="UP000014212"/>
    </source>
</evidence>
<dbReference type="HOGENOM" id="CLU_206972_0_0_10"/>
<sequence length="61" mass="7291">MRKETREAIGSLKTQMLEAAATLTSEEREEFYNEVNEWTYEQYEDALLCQEAEMQSYEEED</sequence>
<dbReference type="Proteomes" id="UP000014212">
    <property type="component" value="Unassembled WGS sequence"/>
</dbReference>
<dbReference type="PATRIC" id="fig|1235787.3.peg.3033"/>
<evidence type="ECO:0000313" key="1">
    <source>
        <dbReference type="EMBL" id="EOS07211.1"/>
    </source>
</evidence>
<reference evidence="1 2" key="1">
    <citation type="submission" date="2013-04" db="EMBL/GenBank/DDBJ databases">
        <title>The Genome Sequence of Bacteroides uniformis dnLKV2.</title>
        <authorList>
            <consortium name="The Broad Institute Genomics Platform"/>
            <consortium name="The Broad Institute Genome Sequencing Center for Infectious Disease"/>
            <person name="Earl A."/>
            <person name="Xavier R."/>
            <person name="Kuhn K."/>
            <person name="Stappenbeck T."/>
            <person name="Walker B."/>
            <person name="Young S."/>
            <person name="Zeng Q."/>
            <person name="Gargeya S."/>
            <person name="Fitzgerald M."/>
            <person name="Haas B."/>
            <person name="Abouelleil A."/>
            <person name="Allen A.W."/>
            <person name="Alvarado L."/>
            <person name="Arachchi H.M."/>
            <person name="Berlin A.M."/>
            <person name="Chapman S.B."/>
            <person name="Gainer-Dewar J."/>
            <person name="Goldberg J."/>
            <person name="Griggs A."/>
            <person name="Gujja S."/>
            <person name="Hansen M."/>
            <person name="Howarth C."/>
            <person name="Imamovic A."/>
            <person name="Ireland A."/>
            <person name="Larimer J."/>
            <person name="McCowan C."/>
            <person name="Murphy C."/>
            <person name="Pearson M."/>
            <person name="Poon T.W."/>
            <person name="Priest M."/>
            <person name="Roberts A."/>
            <person name="Saif S."/>
            <person name="Shea T."/>
            <person name="Sisk P."/>
            <person name="Sykes S."/>
            <person name="Wortman J."/>
            <person name="Nusbaum C."/>
            <person name="Birren B."/>
        </authorList>
    </citation>
    <scope>NUCLEOTIDE SEQUENCE [LARGE SCALE GENOMIC DNA]</scope>
    <source>
        <strain evidence="2">dnLKV2</strain>
    </source>
</reference>
<protein>
    <submittedName>
        <fullName evidence="1">Uncharacterized protein</fullName>
    </submittedName>
</protein>
<dbReference type="AlphaFoldDB" id="R9HTP9"/>
<dbReference type="EMBL" id="ASSO01000009">
    <property type="protein sequence ID" value="EOS07211.1"/>
    <property type="molecule type" value="Genomic_DNA"/>
</dbReference>
<comment type="caution">
    <text evidence="1">The sequence shown here is derived from an EMBL/GenBank/DDBJ whole genome shotgun (WGS) entry which is preliminary data.</text>
</comment>
<organism evidence="1 2">
    <name type="scientific">Bacteroides uniformis dnLKV2</name>
    <dbReference type="NCBI Taxonomy" id="1235787"/>
    <lineage>
        <taxon>Bacteria</taxon>
        <taxon>Pseudomonadati</taxon>
        <taxon>Bacteroidota</taxon>
        <taxon>Bacteroidia</taxon>
        <taxon>Bacteroidales</taxon>
        <taxon>Bacteroidaceae</taxon>
        <taxon>Bacteroides</taxon>
    </lineage>
</organism>
<name>R9HTP9_BACUN</name>